<dbReference type="OrthoDB" id="8417725at2"/>
<organism evidence="1 2">
    <name type="scientific">Herbihabitans rhizosphaerae</name>
    <dbReference type="NCBI Taxonomy" id="1872711"/>
    <lineage>
        <taxon>Bacteria</taxon>
        <taxon>Bacillati</taxon>
        <taxon>Actinomycetota</taxon>
        <taxon>Actinomycetes</taxon>
        <taxon>Pseudonocardiales</taxon>
        <taxon>Pseudonocardiaceae</taxon>
        <taxon>Herbihabitans</taxon>
    </lineage>
</organism>
<protein>
    <submittedName>
        <fullName evidence="1">Uncharacterized protein YndB with AHSA1/START domain</fullName>
    </submittedName>
</protein>
<dbReference type="RefSeq" id="WP_130348807.1">
    <property type="nucleotide sequence ID" value="NZ_SGWQ01000019.1"/>
</dbReference>
<dbReference type="EMBL" id="SGWQ01000019">
    <property type="protein sequence ID" value="RZS29682.1"/>
    <property type="molecule type" value="Genomic_DNA"/>
</dbReference>
<comment type="caution">
    <text evidence="1">The sequence shown here is derived from an EMBL/GenBank/DDBJ whole genome shotgun (WGS) entry which is preliminary data.</text>
</comment>
<dbReference type="Gene3D" id="3.30.530.20">
    <property type="match status" value="1"/>
</dbReference>
<keyword evidence="2" id="KW-1185">Reference proteome</keyword>
<name>A0A4Q7KBR4_9PSEU</name>
<accession>A0A4Q7KBR4</accession>
<dbReference type="InterPro" id="IPR023393">
    <property type="entry name" value="START-like_dom_sf"/>
</dbReference>
<reference evidence="1 2" key="1">
    <citation type="submission" date="2019-02" db="EMBL/GenBank/DDBJ databases">
        <title>Genomic Encyclopedia of Type Strains, Phase IV (KMG-IV): sequencing the most valuable type-strain genomes for metagenomic binning, comparative biology and taxonomic classification.</title>
        <authorList>
            <person name="Goeker M."/>
        </authorList>
    </citation>
    <scope>NUCLEOTIDE SEQUENCE [LARGE SCALE GENOMIC DNA]</scope>
    <source>
        <strain evidence="1 2">DSM 101727</strain>
    </source>
</reference>
<gene>
    <name evidence="1" type="ORF">EV193_11987</name>
</gene>
<sequence>MSHEFSDAFELQVDADPDTVWDAIATGPGIDSWFMGRTEVDGAAVRTAFGDFTPEHPVTAWEPGARLAYGGEPAPDGRRVGYEFLIEGREGGSTVLRVVTGGFLPGDDWADEYEAMTLGHAMFFRTLREYLGHFAPRSGSPFTVFGPQVSTWDSAWTALRNALGSDDLDGQVYYTNAHTIGVRTDDALLRFLQGFQGGFVLTHSVFSDIDVTATERAWQSWIDTLTAKG</sequence>
<dbReference type="AlphaFoldDB" id="A0A4Q7KBR4"/>
<dbReference type="SUPFAM" id="SSF55961">
    <property type="entry name" value="Bet v1-like"/>
    <property type="match status" value="1"/>
</dbReference>
<dbReference type="Proteomes" id="UP000294257">
    <property type="component" value="Unassembled WGS sequence"/>
</dbReference>
<dbReference type="CDD" id="cd07814">
    <property type="entry name" value="SRPBCC_CalC_Aha1-like"/>
    <property type="match status" value="1"/>
</dbReference>
<evidence type="ECO:0000313" key="1">
    <source>
        <dbReference type="EMBL" id="RZS29682.1"/>
    </source>
</evidence>
<proteinExistence type="predicted"/>
<evidence type="ECO:0000313" key="2">
    <source>
        <dbReference type="Proteomes" id="UP000294257"/>
    </source>
</evidence>